<evidence type="ECO:0000313" key="6">
    <source>
        <dbReference type="Proteomes" id="UP000775547"/>
    </source>
</evidence>
<dbReference type="GO" id="GO:0005634">
    <property type="term" value="C:nucleus"/>
    <property type="evidence" value="ECO:0007669"/>
    <property type="project" value="UniProtKB-SubCell"/>
</dbReference>
<comment type="caution">
    <text evidence="5">The sequence shown here is derived from an EMBL/GenBank/DDBJ whole genome shotgun (WGS) entry which is preliminary data.</text>
</comment>
<gene>
    <name evidence="5" type="ORF">DXG03_006799</name>
</gene>
<feature type="region of interest" description="Disordered" evidence="3">
    <location>
        <begin position="202"/>
        <end position="222"/>
    </location>
</feature>
<dbReference type="InterPro" id="IPR036864">
    <property type="entry name" value="Zn2-C6_fun-type_DNA-bd_sf"/>
</dbReference>
<dbReference type="CDD" id="cd12148">
    <property type="entry name" value="fungal_TF_MHR"/>
    <property type="match status" value="1"/>
</dbReference>
<dbReference type="OrthoDB" id="2269373at2759"/>
<dbReference type="CDD" id="cd00067">
    <property type="entry name" value="GAL4"/>
    <property type="match status" value="1"/>
</dbReference>
<dbReference type="Proteomes" id="UP000775547">
    <property type="component" value="Unassembled WGS sequence"/>
</dbReference>
<feature type="region of interest" description="Disordered" evidence="3">
    <location>
        <begin position="252"/>
        <end position="288"/>
    </location>
</feature>
<dbReference type="PANTHER" id="PTHR31001">
    <property type="entry name" value="UNCHARACTERIZED TRANSCRIPTIONAL REGULATORY PROTEIN"/>
    <property type="match status" value="1"/>
</dbReference>
<evidence type="ECO:0000256" key="1">
    <source>
        <dbReference type="ARBA" id="ARBA00004123"/>
    </source>
</evidence>
<dbReference type="GO" id="GO:0000981">
    <property type="term" value="F:DNA-binding transcription factor activity, RNA polymerase II-specific"/>
    <property type="evidence" value="ECO:0007669"/>
    <property type="project" value="InterPro"/>
</dbReference>
<feature type="compositionally biased region" description="Polar residues" evidence="3">
    <location>
        <begin position="517"/>
        <end position="527"/>
    </location>
</feature>
<dbReference type="InterPro" id="IPR050613">
    <property type="entry name" value="Sec_Metabolite_Reg"/>
</dbReference>
<feature type="region of interest" description="Disordered" evidence="3">
    <location>
        <begin position="1146"/>
        <end position="1221"/>
    </location>
</feature>
<accession>A0A9P7G7A2</accession>
<reference evidence="5" key="2">
    <citation type="submission" date="2021-10" db="EMBL/GenBank/DDBJ databases">
        <title>Phylogenomics reveals ancestral predisposition of the termite-cultivated fungus Termitomyces towards a domesticated lifestyle.</title>
        <authorList>
            <person name="Auxier B."/>
            <person name="Grum-Grzhimaylo A."/>
            <person name="Cardenas M.E."/>
            <person name="Lodge J.D."/>
            <person name="Laessoe T."/>
            <person name="Pedersen O."/>
            <person name="Smith M.E."/>
            <person name="Kuyper T.W."/>
            <person name="Franco-Molano E.A."/>
            <person name="Baroni T.J."/>
            <person name="Aanen D.K."/>
        </authorList>
    </citation>
    <scope>NUCLEOTIDE SEQUENCE</scope>
    <source>
        <strain evidence="5">AP01</strain>
        <tissue evidence="5">Mycelium</tissue>
    </source>
</reference>
<dbReference type="PROSITE" id="PS00463">
    <property type="entry name" value="ZN2_CY6_FUNGAL_1"/>
    <property type="match status" value="1"/>
</dbReference>
<feature type="compositionally biased region" description="Basic and acidic residues" evidence="3">
    <location>
        <begin position="1033"/>
        <end position="1042"/>
    </location>
</feature>
<evidence type="ECO:0000259" key="4">
    <source>
        <dbReference type="PROSITE" id="PS50048"/>
    </source>
</evidence>
<protein>
    <recommendedName>
        <fullName evidence="4">Zn(2)-C6 fungal-type domain-containing protein</fullName>
    </recommendedName>
</protein>
<evidence type="ECO:0000256" key="2">
    <source>
        <dbReference type="ARBA" id="ARBA00023242"/>
    </source>
</evidence>
<feature type="region of interest" description="Disordered" evidence="3">
    <location>
        <begin position="587"/>
        <end position="641"/>
    </location>
</feature>
<dbReference type="InterPro" id="IPR001138">
    <property type="entry name" value="Zn2Cys6_DnaBD"/>
</dbReference>
<dbReference type="PANTHER" id="PTHR31001:SF89">
    <property type="entry name" value="ZN(2)-C6 FUNGAL-TYPE DOMAIN-CONTAINING PROTEIN"/>
    <property type="match status" value="1"/>
</dbReference>
<feature type="compositionally biased region" description="Polar residues" evidence="3">
    <location>
        <begin position="1201"/>
        <end position="1215"/>
    </location>
</feature>
<sequence>MDDHSPAQPQQQQPAASNAAPQIRSRITVVCAECKRLKLKCDRRTPCGSCTKRDTVSRCIYSPAAAEKVDLHSLNNRLIHVEAILAMVTSGKTPPPFQSSYPLAQVALPSTHTWSSLKPRGLGSHHLTSTSLPDAGASISIRFNDLVNIWLTHCQLDIFPTTSATRMALKTEDGDAYIKLEPSPVETLQLSSPYEKTNTIIIDEGPSSPVTSHSAPQHPHSPSLSLPPLHIYYSAPQQQEPHHQYAYATQNPYPSAEYSPFPPNFQPAPSAPQPLHSTSPKPAATPALLSHLPHPRTRSRLLAAARKAHPHLPLLVHWGRLTDLADPEAVLVRDKQKKLAHAVFFGVRAGSPSPVPAATTVSSNIPHVVNLPLFVCLCYVLALGAFEEQTLQSREEEEEEKVNYAFLYALAGQAMCVWEEYRTSSEAQAEDVQEESREADGASGGEGKRVKTSAAKEKEEMNGVVAGLLQVKYLLRSGAPDINKKSEGLEMAFQLIGKLVNFARAVGLARDPEEENWSTQGSGQGSRKGTKADQRRRMIWWDLMFYDAFLSDALHHAPLIASYSYTTKMPAIAHNSTVSNPVRKYRSVEDGHESSGEPVDVDASPSSSQKPNGTGMPKGRTPSQSVPPRPNGKGRVGGSAAAPLLDDAEHGYFGVRCQCVFTFPLHTFQPSIFTDWYHRLTLLVQTVKHRQSHPGCECCSCGTGYSLDQAAKLEVEVRAWAADLPAALSLAPAYSSTSGDSNFDSKCDPSPPTTTQAYLAAELAVVANRLIIAAYLPLMRPSPSSTTASSSSAYSVTHPWSPASRATVDAAQCMVRAGQALRCFSSSDRSQGLLGDYYSLEKAMVDALVICAHSAFVTGKPGRPVPVMEEVTVALEVLSSMGTQGRGGDLGRTVASVKRRVDLVLQGCELVSGRKRDDNALKRKHHVLEGGTGQGRGDNELDLACGDMVEGGDENNLPIPPQQHQQRPVQLPPSPPRSGFGSGPRVLKASEKKNAKKTYQAAYPVIGVRDRGKEAPPWMAKRASLTPLTLDSPHGKNTEPRSNDLTGTPTIENTMPFLSPSTVQRMPPSQPVTLDIGYRPRSSCITQTPRTHAAEYSMPFGTPGERELEVHASQRRRFSIHDNGAHQPQQDQAQMQQQQAFTMSPINLYNPEPGHPSQEPSQAGSLDAHPVPRGFEQTPHGPFDTNPQGVEVFRGAPSPYPNSHTSISTASSPYESTPVHPHTPTFGIAQKPNPPVFGAQATVSASPQSYIHISMGYDAGYNGHLAPHQQQQQVLGSMAMDTSMSVQQHAEADDAMGAPPSIPAYEKHQPSLYIKPSLDLAQQQEALHHYQVASGRSTPVDVPHHMPMNAPTQAAWPPNSQYMQTQPLAEQQPVAPYWTTDAYYR</sequence>
<dbReference type="SMART" id="SM00066">
    <property type="entry name" value="GAL4"/>
    <property type="match status" value="1"/>
</dbReference>
<comment type="subcellular location">
    <subcellularLocation>
        <location evidence="1">Nucleus</location>
    </subcellularLocation>
</comment>
<feature type="compositionally biased region" description="Basic and acidic residues" evidence="3">
    <location>
        <begin position="434"/>
        <end position="456"/>
    </location>
</feature>
<feature type="compositionally biased region" description="Low complexity" evidence="3">
    <location>
        <begin position="212"/>
        <end position="222"/>
    </location>
</feature>
<organism evidence="5 6">
    <name type="scientific">Asterophora parasitica</name>
    <dbReference type="NCBI Taxonomy" id="117018"/>
    <lineage>
        <taxon>Eukaryota</taxon>
        <taxon>Fungi</taxon>
        <taxon>Dikarya</taxon>
        <taxon>Basidiomycota</taxon>
        <taxon>Agaricomycotina</taxon>
        <taxon>Agaricomycetes</taxon>
        <taxon>Agaricomycetidae</taxon>
        <taxon>Agaricales</taxon>
        <taxon>Tricholomatineae</taxon>
        <taxon>Lyophyllaceae</taxon>
        <taxon>Asterophora</taxon>
    </lineage>
</organism>
<keyword evidence="2" id="KW-0539">Nucleus</keyword>
<feature type="compositionally biased region" description="Pro residues" evidence="3">
    <location>
        <begin position="260"/>
        <end position="272"/>
    </location>
</feature>
<evidence type="ECO:0000256" key="3">
    <source>
        <dbReference type="SAM" id="MobiDB-lite"/>
    </source>
</evidence>
<proteinExistence type="predicted"/>
<feature type="domain" description="Zn(2)-C6 fungal-type" evidence="4">
    <location>
        <begin position="30"/>
        <end position="61"/>
    </location>
</feature>
<dbReference type="PROSITE" id="PS50048">
    <property type="entry name" value="ZN2_CY6_FUNGAL_2"/>
    <property type="match status" value="1"/>
</dbReference>
<dbReference type="Pfam" id="PF00172">
    <property type="entry name" value="Zn_clus"/>
    <property type="match status" value="1"/>
</dbReference>
<reference evidence="5" key="1">
    <citation type="submission" date="2020-07" db="EMBL/GenBank/DDBJ databases">
        <authorList>
            <person name="Nieuwenhuis M."/>
            <person name="Van De Peppel L.J.J."/>
        </authorList>
    </citation>
    <scope>NUCLEOTIDE SEQUENCE</scope>
    <source>
        <strain evidence="5">AP01</strain>
        <tissue evidence="5">Mycelium</tissue>
    </source>
</reference>
<feature type="region of interest" description="Disordered" evidence="3">
    <location>
        <begin position="1027"/>
        <end position="1049"/>
    </location>
</feature>
<feature type="region of interest" description="Disordered" evidence="3">
    <location>
        <begin position="427"/>
        <end position="456"/>
    </location>
</feature>
<feature type="region of interest" description="Disordered" evidence="3">
    <location>
        <begin position="511"/>
        <end position="533"/>
    </location>
</feature>
<keyword evidence="6" id="KW-1185">Reference proteome</keyword>
<name>A0A9P7G7A2_9AGAR</name>
<dbReference type="EMBL" id="JABCKV010000047">
    <property type="protein sequence ID" value="KAG5645174.1"/>
    <property type="molecule type" value="Genomic_DNA"/>
</dbReference>
<dbReference type="Gene3D" id="4.10.240.10">
    <property type="entry name" value="Zn(2)-C6 fungal-type DNA-binding domain"/>
    <property type="match status" value="1"/>
</dbReference>
<feature type="region of interest" description="Disordered" evidence="3">
    <location>
        <begin position="1"/>
        <end position="21"/>
    </location>
</feature>
<dbReference type="GO" id="GO:0008270">
    <property type="term" value="F:zinc ion binding"/>
    <property type="evidence" value="ECO:0007669"/>
    <property type="project" value="InterPro"/>
</dbReference>
<dbReference type="SUPFAM" id="SSF57701">
    <property type="entry name" value="Zn2/Cys6 DNA-binding domain"/>
    <property type="match status" value="1"/>
</dbReference>
<evidence type="ECO:0000313" key="5">
    <source>
        <dbReference type="EMBL" id="KAG5645174.1"/>
    </source>
</evidence>
<feature type="region of interest" description="Disordered" evidence="3">
    <location>
        <begin position="928"/>
        <end position="993"/>
    </location>
</feature>